<evidence type="ECO:0000313" key="2">
    <source>
        <dbReference type="EMBL" id="MBC5651095.1"/>
    </source>
</evidence>
<dbReference type="InterPro" id="IPR056141">
    <property type="entry name" value="DUF7724"/>
</dbReference>
<protein>
    <recommendedName>
        <fullName evidence="1">DUF7724 domain-containing protein</fullName>
    </recommendedName>
</protein>
<dbReference type="EMBL" id="JACOOT010000019">
    <property type="protein sequence ID" value="MBC5651095.1"/>
    <property type="molecule type" value="Genomic_DNA"/>
</dbReference>
<reference evidence="2 3" key="1">
    <citation type="submission" date="2020-08" db="EMBL/GenBank/DDBJ databases">
        <title>Genome public.</title>
        <authorList>
            <person name="Liu C."/>
            <person name="Sun Q."/>
        </authorList>
    </citation>
    <scope>NUCLEOTIDE SEQUENCE [LARGE SCALE GENOMIC DNA]</scope>
    <source>
        <strain evidence="2 3">BX17</strain>
    </source>
</reference>
<keyword evidence="3" id="KW-1185">Reference proteome</keyword>
<gene>
    <name evidence="2" type="ORF">H8S54_08240</name>
</gene>
<proteinExistence type="predicted"/>
<comment type="caution">
    <text evidence="2">The sequence shown here is derived from an EMBL/GenBank/DDBJ whole genome shotgun (WGS) entry which is preliminary data.</text>
</comment>
<evidence type="ECO:0000259" key="1">
    <source>
        <dbReference type="Pfam" id="PF24849"/>
    </source>
</evidence>
<dbReference type="Pfam" id="PF24849">
    <property type="entry name" value="DUF7724"/>
    <property type="match status" value="1"/>
</dbReference>
<accession>A0A8I0DQS9</accession>
<evidence type="ECO:0000313" key="3">
    <source>
        <dbReference type="Proteomes" id="UP000652847"/>
    </source>
</evidence>
<organism evidence="2 3">
    <name type="scientific">Blautia segnis</name>
    <dbReference type="NCBI Taxonomy" id="2763030"/>
    <lineage>
        <taxon>Bacteria</taxon>
        <taxon>Bacillati</taxon>
        <taxon>Bacillota</taxon>
        <taxon>Clostridia</taxon>
        <taxon>Lachnospirales</taxon>
        <taxon>Lachnospiraceae</taxon>
        <taxon>Blautia</taxon>
    </lineage>
</organism>
<dbReference type="AlphaFoldDB" id="A0A8I0DQS9"/>
<dbReference type="RefSeq" id="WP_186901264.1">
    <property type="nucleotide sequence ID" value="NZ_JACOOT010000019.1"/>
</dbReference>
<feature type="domain" description="DUF7724" evidence="1">
    <location>
        <begin position="9"/>
        <end position="93"/>
    </location>
</feature>
<sequence>MSVQKKEDYAVLKSDHQYTIFIFRNQVIRFVTSSKLEKYTSIKEWDHGYLVVTAKYKNLNGMEEYIDLIPILQNLYYDVDEFLNPIKEVRIDYAISMAEEG</sequence>
<name>A0A8I0DQS9_9FIRM</name>
<dbReference type="Proteomes" id="UP000652847">
    <property type="component" value="Unassembled WGS sequence"/>
</dbReference>